<protein>
    <recommendedName>
        <fullName evidence="4">Lipoprotein</fullName>
    </recommendedName>
</protein>
<keyword evidence="3" id="KW-1185">Reference proteome</keyword>
<dbReference type="AlphaFoldDB" id="A0A239B2X0"/>
<feature type="signal peptide" evidence="1">
    <location>
        <begin position="1"/>
        <end position="21"/>
    </location>
</feature>
<reference evidence="2 3" key="1">
    <citation type="submission" date="2017-06" db="EMBL/GenBank/DDBJ databases">
        <authorList>
            <person name="Kim H.J."/>
            <person name="Triplett B.A."/>
        </authorList>
    </citation>
    <scope>NUCLEOTIDE SEQUENCE [LARGE SCALE GENOMIC DNA]</scope>
    <source>
        <strain evidence="2 3">DSM 25597</strain>
    </source>
</reference>
<evidence type="ECO:0000256" key="1">
    <source>
        <dbReference type="SAM" id="SignalP"/>
    </source>
</evidence>
<dbReference type="Proteomes" id="UP000198379">
    <property type="component" value="Unassembled WGS sequence"/>
</dbReference>
<evidence type="ECO:0000313" key="3">
    <source>
        <dbReference type="Proteomes" id="UP000198379"/>
    </source>
</evidence>
<dbReference type="OrthoDB" id="1489643at2"/>
<dbReference type="RefSeq" id="WP_089372555.1">
    <property type="nucleotide sequence ID" value="NZ_BMEP01000006.1"/>
</dbReference>
<keyword evidence="1" id="KW-0732">Signal</keyword>
<accession>A0A239B2X0</accession>
<dbReference type="EMBL" id="FZNY01000005">
    <property type="protein sequence ID" value="SNS02305.1"/>
    <property type="molecule type" value="Genomic_DNA"/>
</dbReference>
<feature type="chain" id="PRO_5012444182" description="Lipoprotein" evidence="1">
    <location>
        <begin position="22"/>
        <end position="394"/>
    </location>
</feature>
<evidence type="ECO:0000313" key="2">
    <source>
        <dbReference type="EMBL" id="SNS02305.1"/>
    </source>
</evidence>
<gene>
    <name evidence="2" type="ORF">SAMN06265376_105311</name>
</gene>
<evidence type="ECO:0008006" key="4">
    <source>
        <dbReference type="Google" id="ProtNLM"/>
    </source>
</evidence>
<organism evidence="2 3">
    <name type="scientific">Dokdonia pacifica</name>
    <dbReference type="NCBI Taxonomy" id="1627892"/>
    <lineage>
        <taxon>Bacteria</taxon>
        <taxon>Pseudomonadati</taxon>
        <taxon>Bacteroidota</taxon>
        <taxon>Flavobacteriia</taxon>
        <taxon>Flavobacteriales</taxon>
        <taxon>Flavobacteriaceae</taxon>
        <taxon>Dokdonia</taxon>
    </lineage>
</organism>
<proteinExistence type="predicted"/>
<name>A0A239B2X0_9FLAO</name>
<sequence>MKYVYTTLCILLCLTSCSSVKKSTSSILSGDYDEAINTSVQKLRKNPTKKNKESHILLLEEAFAKAVQRDTDRITYLQKEGNPTKIEEIYQLYKTLHRRQESIKPLLPLQLREQARNAVFDIKNYDNELITSKRELTDLLYNQVINSLAAANSKVDYRRVHNDLEYLDDLTPNHKDVHQLLEETHIKGTDYIEVALYNDSDILLPRRLQNDLLDFSTYGLNDFWKVYHSTPQQGVTYDYLMDVSLREINISPERFREREVQKEKSIKDGTEFLLDDDGNFVLDEDGEKIEVDKMITVRCNYYEVLQTKAVNIIGQVRYTSHTTNQVIESFPLASEFIFEHYFATYDGDKRALDDGLLRYTRNREVPFPSNEQMVYDVGEDLKQRLKSIIVKSNF</sequence>